<dbReference type="InterPro" id="IPR034733">
    <property type="entry name" value="AcCoA_carboxyl_beta"/>
</dbReference>
<dbReference type="InterPro" id="IPR051047">
    <property type="entry name" value="AccD/PCCB"/>
</dbReference>
<sequence>MTATPDMSTTAGKIADLRNRLDGTGRPAARERVESLLDDGSFVEIDALARHRATAFGADKKRPLTDGIVSGYGSIDGRPVCVFAQDQSIFEGQLGETAGEKILKVTELAAKSGTPLVALYDGTGARMKENLAAMEFFTRIYRQQAVISGVVPQIAVVTGKTSGAQAHAVALSDVVVSVAEQGTVQLGEQATEFNLSHVTVEDDSAALEAVANILSYLPSNNRSVPLEAEYEDIDVSALDGFMPDESHVAYDVTELLSLVVDDGSLLQLQPQFAPHLVTAFGRVEGRSVAIVANQPQVAAGALDVEAADKAARFMRMADAFNIPIVTVVDTPGFVEEADVVRRTAKLISASANASVGKISLVTRKSFGPAYVAFGAKRLGFDVVLAWPTAEISVADAQTIAEAVGKDEQVITDELINPYIAAERGLVDAVIPPSATRQRIGEALRLLERKVEDTLPRKHDNMPL</sequence>
<feature type="domain" description="CoA carboxyltransferase N-terminal" evidence="2">
    <location>
        <begin position="1"/>
        <end position="187"/>
    </location>
</feature>
<organism evidence="4 5">
    <name type="scientific">Corynebacterium zhongnanshanii</name>
    <dbReference type="NCBI Taxonomy" id="2768834"/>
    <lineage>
        <taxon>Bacteria</taxon>
        <taxon>Bacillati</taxon>
        <taxon>Actinomycetota</taxon>
        <taxon>Actinomycetes</taxon>
        <taxon>Mycobacteriales</taxon>
        <taxon>Corynebacteriaceae</taxon>
        <taxon>Corynebacterium</taxon>
    </lineage>
</organism>
<comment type="similarity">
    <text evidence="1">Belongs to the AccD/PCCB family.</text>
</comment>
<dbReference type="Proteomes" id="UP000436181">
    <property type="component" value="Unassembled WGS sequence"/>
</dbReference>
<dbReference type="InterPro" id="IPR029045">
    <property type="entry name" value="ClpP/crotonase-like_dom_sf"/>
</dbReference>
<evidence type="ECO:0000313" key="4">
    <source>
        <dbReference type="EMBL" id="KAB3522949.1"/>
    </source>
</evidence>
<proteinExistence type="inferred from homology"/>
<protein>
    <submittedName>
        <fullName evidence="4">Acyl-CoA carboxylase subunit beta</fullName>
    </submittedName>
</protein>
<dbReference type="Pfam" id="PF01039">
    <property type="entry name" value="Carboxyl_trans"/>
    <property type="match status" value="2"/>
</dbReference>
<feature type="domain" description="CoA carboxyltransferase C-terminal" evidence="3">
    <location>
        <begin position="230"/>
        <end position="456"/>
    </location>
</feature>
<dbReference type="PANTHER" id="PTHR43842">
    <property type="entry name" value="PROPIONYL-COA CARBOXYLASE BETA CHAIN"/>
    <property type="match status" value="1"/>
</dbReference>
<comment type="caution">
    <text evidence="4">The sequence shown here is derived from an EMBL/GenBank/DDBJ whole genome shotgun (WGS) entry which is preliminary data.</text>
</comment>
<name>A0ABQ6VEW8_9CORY</name>
<dbReference type="PANTHER" id="PTHR43842:SF2">
    <property type="entry name" value="PROPIONYL-COA CARBOXYLASE BETA CHAIN, MITOCHONDRIAL"/>
    <property type="match status" value="1"/>
</dbReference>
<dbReference type="SUPFAM" id="SSF52096">
    <property type="entry name" value="ClpP/crotonase"/>
    <property type="match status" value="2"/>
</dbReference>
<dbReference type="InterPro" id="IPR011762">
    <property type="entry name" value="COA_CT_N"/>
</dbReference>
<dbReference type="InterPro" id="IPR011763">
    <property type="entry name" value="COA_CT_C"/>
</dbReference>
<dbReference type="RefSeq" id="WP_151843788.1">
    <property type="nucleotide sequence ID" value="NZ_WBZJ01000001.1"/>
</dbReference>
<dbReference type="PROSITE" id="PS50980">
    <property type="entry name" value="COA_CT_NTER"/>
    <property type="match status" value="1"/>
</dbReference>
<evidence type="ECO:0000259" key="2">
    <source>
        <dbReference type="PROSITE" id="PS50980"/>
    </source>
</evidence>
<dbReference type="PROSITE" id="PS50989">
    <property type="entry name" value="COA_CT_CTER"/>
    <property type="match status" value="1"/>
</dbReference>
<evidence type="ECO:0000313" key="5">
    <source>
        <dbReference type="Proteomes" id="UP000436181"/>
    </source>
</evidence>
<evidence type="ECO:0000256" key="1">
    <source>
        <dbReference type="ARBA" id="ARBA00006102"/>
    </source>
</evidence>
<gene>
    <name evidence="4" type="ORF">F8377_01930</name>
</gene>
<keyword evidence="5" id="KW-1185">Reference proteome</keyword>
<reference evidence="4 5" key="1">
    <citation type="submission" date="2019-10" db="EMBL/GenBank/DDBJ databases">
        <title>Corynebacterium sp novel species isolated from the respiratory tract of Marmot.</title>
        <authorList>
            <person name="Zhang G."/>
        </authorList>
    </citation>
    <scope>NUCLEOTIDE SEQUENCE [LARGE SCALE GENOMIC DNA]</scope>
    <source>
        <strain evidence="4 5">336</strain>
    </source>
</reference>
<dbReference type="EMBL" id="WBZJ01000001">
    <property type="protein sequence ID" value="KAB3522949.1"/>
    <property type="molecule type" value="Genomic_DNA"/>
</dbReference>
<accession>A0ABQ6VEW8</accession>
<evidence type="ECO:0000259" key="3">
    <source>
        <dbReference type="PROSITE" id="PS50989"/>
    </source>
</evidence>
<dbReference type="Gene3D" id="3.90.226.10">
    <property type="entry name" value="2-enoyl-CoA Hydratase, Chain A, domain 1"/>
    <property type="match status" value="2"/>
</dbReference>